<dbReference type="EMBL" id="CP073809">
    <property type="protein sequence ID" value="UTH13617.1"/>
    <property type="molecule type" value="Genomic_DNA"/>
</dbReference>
<keyword evidence="1" id="KW-1133">Transmembrane helix</keyword>
<proteinExistence type="predicted"/>
<feature type="transmembrane region" description="Helical" evidence="1">
    <location>
        <begin position="56"/>
        <end position="75"/>
    </location>
</feature>
<dbReference type="AlphaFoldDB" id="A0A9Q9F172"/>
<protein>
    <submittedName>
        <fullName evidence="2">Uncharacterized protein</fullName>
    </submittedName>
</protein>
<dbReference type="RefSeq" id="WP_254249888.1">
    <property type="nucleotide sequence ID" value="NZ_CP073809.1"/>
</dbReference>
<sequence length="82" mass="9231">MELLLTILFIAGVLYIARRGLTIAALLGLMLLHRVLLVVLRVTWYHMDYRSAAAQLLSPWTLIVLAALISVLIAGRVTQKRY</sequence>
<gene>
    <name evidence="2" type="ORF">KFV11_10400</name>
</gene>
<evidence type="ECO:0000313" key="2">
    <source>
        <dbReference type="EMBL" id="UTH13617.1"/>
    </source>
</evidence>
<reference evidence="2" key="1">
    <citation type="submission" date="2021-04" db="EMBL/GenBank/DDBJ databases">
        <title>Complete Genome Sequences of Macrococcus spp. from dog and cattle.</title>
        <authorList>
            <person name="Schwendener S."/>
            <person name="Perreten V."/>
        </authorList>
    </citation>
    <scope>NUCLEOTIDE SEQUENCE</scope>
    <source>
        <strain evidence="2">Epi0143-OL</strain>
    </source>
</reference>
<name>A0A9Q9F172_9STAP</name>
<evidence type="ECO:0000256" key="1">
    <source>
        <dbReference type="SAM" id="Phobius"/>
    </source>
</evidence>
<accession>A0A9Q9F172</accession>
<dbReference type="KEGG" id="mequ:KFV11_10400"/>
<feature type="transmembrane region" description="Helical" evidence="1">
    <location>
        <begin position="21"/>
        <end position="44"/>
    </location>
</feature>
<keyword evidence="1" id="KW-0812">Transmembrane</keyword>
<evidence type="ECO:0000313" key="3">
    <source>
        <dbReference type="Proteomes" id="UP001057381"/>
    </source>
</evidence>
<keyword evidence="1" id="KW-0472">Membrane</keyword>
<organism evidence="2 3">
    <name type="scientific">Macrococcus equipercicus</name>
    <dbReference type="NCBI Taxonomy" id="69967"/>
    <lineage>
        <taxon>Bacteria</taxon>
        <taxon>Bacillati</taxon>
        <taxon>Bacillota</taxon>
        <taxon>Bacilli</taxon>
        <taxon>Bacillales</taxon>
        <taxon>Staphylococcaceae</taxon>
        <taxon>Macrococcus</taxon>
    </lineage>
</organism>
<dbReference type="Proteomes" id="UP001057381">
    <property type="component" value="Chromosome"/>
</dbReference>